<evidence type="ECO:0000256" key="1">
    <source>
        <dbReference type="ARBA" id="ARBA00023015"/>
    </source>
</evidence>
<evidence type="ECO:0000256" key="4">
    <source>
        <dbReference type="PROSITE-ProRule" id="PRU00335"/>
    </source>
</evidence>
<evidence type="ECO:0000313" key="6">
    <source>
        <dbReference type="EMBL" id="MCK7612583.1"/>
    </source>
</evidence>
<dbReference type="PANTHER" id="PTHR47506">
    <property type="entry name" value="TRANSCRIPTIONAL REGULATORY PROTEIN"/>
    <property type="match status" value="1"/>
</dbReference>
<dbReference type="SUPFAM" id="SSF46689">
    <property type="entry name" value="Homeodomain-like"/>
    <property type="match status" value="1"/>
</dbReference>
<protein>
    <submittedName>
        <fullName evidence="6">TetR/AcrR family transcriptional regulator</fullName>
    </submittedName>
</protein>
<feature type="domain" description="HTH tetR-type" evidence="5">
    <location>
        <begin position="2"/>
        <end position="62"/>
    </location>
</feature>
<dbReference type="InterPro" id="IPR001647">
    <property type="entry name" value="HTH_TetR"/>
</dbReference>
<comment type="caution">
    <text evidence="6">The sequence shown here is derived from an EMBL/GenBank/DDBJ whole genome shotgun (WGS) entry which is preliminary data.</text>
</comment>
<organism evidence="6 7">
    <name type="scientific">Roseibium sediminicola</name>
    <dbReference type="NCBI Taxonomy" id="2933272"/>
    <lineage>
        <taxon>Bacteria</taxon>
        <taxon>Pseudomonadati</taxon>
        <taxon>Pseudomonadota</taxon>
        <taxon>Alphaproteobacteria</taxon>
        <taxon>Hyphomicrobiales</taxon>
        <taxon>Stappiaceae</taxon>
        <taxon>Roseibium</taxon>
    </lineage>
</organism>
<reference evidence="6" key="1">
    <citation type="submission" date="2022-04" db="EMBL/GenBank/DDBJ databases">
        <title>Roseibium sp. CAU 1639 isolated from mud.</title>
        <authorList>
            <person name="Kim W."/>
        </authorList>
    </citation>
    <scope>NUCLEOTIDE SEQUENCE</scope>
    <source>
        <strain evidence="6">CAU 1639</strain>
    </source>
</reference>
<dbReference type="InterPro" id="IPR009057">
    <property type="entry name" value="Homeodomain-like_sf"/>
</dbReference>
<accession>A0ABT0GUS5</accession>
<proteinExistence type="predicted"/>
<sequence length="181" mass="19587">MADTKTKIAAGLERAFAQNGFASPSVGDLREAAGVSLRTLYKYAPSREEMVYAALEHRHRRYLDKVFAGLPADPDAALTKIFERVGDWMHTETTRSCLFHAAVASAPRDTRLIELLQVHKGEVARLAVKAAALPGREVELMLILEGLTQTWPLHGAKAVTSAGRLGQALRQEAQAPASSAA</sequence>
<dbReference type="PROSITE" id="PS50977">
    <property type="entry name" value="HTH_TETR_2"/>
    <property type="match status" value="1"/>
</dbReference>
<evidence type="ECO:0000256" key="2">
    <source>
        <dbReference type="ARBA" id="ARBA00023125"/>
    </source>
</evidence>
<keyword evidence="2 4" id="KW-0238">DNA-binding</keyword>
<dbReference type="RefSeq" id="WP_248153633.1">
    <property type="nucleotide sequence ID" value="NZ_JALNMJ010000006.1"/>
</dbReference>
<dbReference type="Gene3D" id="1.10.357.10">
    <property type="entry name" value="Tetracycline Repressor, domain 2"/>
    <property type="match status" value="1"/>
</dbReference>
<evidence type="ECO:0000313" key="7">
    <source>
        <dbReference type="Proteomes" id="UP001431221"/>
    </source>
</evidence>
<keyword evidence="7" id="KW-1185">Reference proteome</keyword>
<gene>
    <name evidence="6" type="ORF">M0H32_10455</name>
</gene>
<keyword evidence="1" id="KW-0805">Transcription regulation</keyword>
<dbReference type="PANTHER" id="PTHR47506:SF1">
    <property type="entry name" value="HTH-TYPE TRANSCRIPTIONAL REGULATOR YJDC"/>
    <property type="match status" value="1"/>
</dbReference>
<evidence type="ECO:0000259" key="5">
    <source>
        <dbReference type="PROSITE" id="PS50977"/>
    </source>
</evidence>
<dbReference type="EMBL" id="JALNMJ010000006">
    <property type="protein sequence ID" value="MCK7612583.1"/>
    <property type="molecule type" value="Genomic_DNA"/>
</dbReference>
<dbReference type="Proteomes" id="UP001431221">
    <property type="component" value="Unassembled WGS sequence"/>
</dbReference>
<name>A0ABT0GUS5_9HYPH</name>
<feature type="DNA-binding region" description="H-T-H motif" evidence="4">
    <location>
        <begin position="25"/>
        <end position="44"/>
    </location>
</feature>
<dbReference type="Pfam" id="PF00440">
    <property type="entry name" value="TetR_N"/>
    <property type="match status" value="1"/>
</dbReference>
<keyword evidence="3" id="KW-0804">Transcription</keyword>
<evidence type="ECO:0000256" key="3">
    <source>
        <dbReference type="ARBA" id="ARBA00023163"/>
    </source>
</evidence>